<keyword evidence="3" id="KW-1185">Reference proteome</keyword>
<reference evidence="2 3" key="1">
    <citation type="submission" date="2020-11" db="EMBL/GenBank/DDBJ databases">
        <title>Actinomyces sp. ZJ750.</title>
        <authorList>
            <person name="Zhou J."/>
        </authorList>
    </citation>
    <scope>NUCLEOTIDE SEQUENCE [LARGE SCALE GENOMIC DNA]</scope>
    <source>
        <strain evidence="2 3">ZJ750</strain>
    </source>
</reference>
<evidence type="ECO:0008006" key="4">
    <source>
        <dbReference type="Google" id="ProtNLM"/>
    </source>
</evidence>
<sequence length="188" mass="19082">MPRASSWPACRTAEAPAVVRSALIDTAAVLSPAILAVTVRSAPAIRLAEAIASLILLVGLLTAHCVAGRGLGGLALGLRCVDDAAGLPPASPIALLAVVHAGHYRSATVYDVRHGADPSRGTLRELSAPARHAAPPTAPVPPAAPEYAPTPYVAPLNAVDPVRTPVPAPPPPPPPLSFAPATRRPQLP</sequence>
<name>A0A7T0LKB7_9ACTO</name>
<organism evidence="2 3">
    <name type="scientific">Actinomyces respiraculi</name>
    <dbReference type="NCBI Taxonomy" id="2744574"/>
    <lineage>
        <taxon>Bacteria</taxon>
        <taxon>Bacillati</taxon>
        <taxon>Actinomycetota</taxon>
        <taxon>Actinomycetes</taxon>
        <taxon>Actinomycetales</taxon>
        <taxon>Actinomycetaceae</taxon>
        <taxon>Actinomyces</taxon>
    </lineage>
</organism>
<feature type="region of interest" description="Disordered" evidence="1">
    <location>
        <begin position="160"/>
        <end position="188"/>
    </location>
</feature>
<proteinExistence type="predicted"/>
<accession>A0A7T0LKB7</accession>
<dbReference type="KEGG" id="arep:ID810_11680"/>
<dbReference type="RefSeq" id="WP_166858205.1">
    <property type="nucleotide sequence ID" value="NZ_CP063989.1"/>
</dbReference>
<dbReference type="Proteomes" id="UP000594637">
    <property type="component" value="Chromosome"/>
</dbReference>
<evidence type="ECO:0000256" key="1">
    <source>
        <dbReference type="SAM" id="MobiDB-lite"/>
    </source>
</evidence>
<protein>
    <recommendedName>
        <fullName evidence="4">RDD family protein</fullName>
    </recommendedName>
</protein>
<evidence type="ECO:0000313" key="2">
    <source>
        <dbReference type="EMBL" id="QPL05347.1"/>
    </source>
</evidence>
<evidence type="ECO:0000313" key="3">
    <source>
        <dbReference type="Proteomes" id="UP000594637"/>
    </source>
</evidence>
<feature type="compositionally biased region" description="Pro residues" evidence="1">
    <location>
        <begin position="164"/>
        <end position="177"/>
    </location>
</feature>
<gene>
    <name evidence="2" type="ORF">ID810_11680</name>
</gene>
<dbReference type="AlphaFoldDB" id="A0A7T0LKB7"/>
<dbReference type="EMBL" id="CP063989">
    <property type="protein sequence ID" value="QPL05347.1"/>
    <property type="molecule type" value="Genomic_DNA"/>
</dbReference>